<protein>
    <submittedName>
        <fullName evidence="6">TRAP transporter substrate-binding protein</fullName>
    </submittedName>
</protein>
<comment type="subcellular location">
    <subcellularLocation>
        <location evidence="1">Cell envelope</location>
    </subcellularLocation>
</comment>
<name>A0A437MEL3_9PROT</name>
<dbReference type="PANTHER" id="PTHR33376:SF4">
    <property type="entry name" value="SIALIC ACID-BINDING PERIPLASMIC PROTEIN SIAP"/>
    <property type="match status" value="1"/>
</dbReference>
<keyword evidence="3" id="KW-0813">Transport</keyword>
<dbReference type="InterPro" id="IPR004682">
    <property type="entry name" value="TRAP_DctP"/>
</dbReference>
<organism evidence="6 7">
    <name type="scientific">Rhodovarius crocodyli</name>
    <dbReference type="NCBI Taxonomy" id="1979269"/>
    <lineage>
        <taxon>Bacteria</taxon>
        <taxon>Pseudomonadati</taxon>
        <taxon>Pseudomonadota</taxon>
        <taxon>Alphaproteobacteria</taxon>
        <taxon>Acetobacterales</taxon>
        <taxon>Roseomonadaceae</taxon>
        <taxon>Rhodovarius</taxon>
    </lineage>
</organism>
<dbReference type="InterPro" id="IPR018389">
    <property type="entry name" value="DctP_fam"/>
</dbReference>
<dbReference type="NCBIfam" id="NF037995">
    <property type="entry name" value="TRAP_S1"/>
    <property type="match status" value="1"/>
</dbReference>
<feature type="signal peptide" evidence="5">
    <location>
        <begin position="1"/>
        <end position="22"/>
    </location>
</feature>
<dbReference type="GO" id="GO:0055085">
    <property type="term" value="P:transmembrane transport"/>
    <property type="evidence" value="ECO:0007669"/>
    <property type="project" value="InterPro"/>
</dbReference>
<dbReference type="EMBL" id="SACL01000004">
    <property type="protein sequence ID" value="RVT96055.1"/>
    <property type="molecule type" value="Genomic_DNA"/>
</dbReference>
<evidence type="ECO:0000256" key="3">
    <source>
        <dbReference type="ARBA" id="ARBA00022448"/>
    </source>
</evidence>
<evidence type="ECO:0000256" key="1">
    <source>
        <dbReference type="ARBA" id="ARBA00004196"/>
    </source>
</evidence>
<evidence type="ECO:0000256" key="2">
    <source>
        <dbReference type="ARBA" id="ARBA00009023"/>
    </source>
</evidence>
<evidence type="ECO:0000313" key="6">
    <source>
        <dbReference type="EMBL" id="RVT96055.1"/>
    </source>
</evidence>
<evidence type="ECO:0000256" key="4">
    <source>
        <dbReference type="ARBA" id="ARBA00022729"/>
    </source>
</evidence>
<dbReference type="Proteomes" id="UP000282957">
    <property type="component" value="Unassembled WGS sequence"/>
</dbReference>
<accession>A0A437MEL3</accession>
<dbReference type="OrthoDB" id="8204956at2"/>
<dbReference type="Gene3D" id="3.40.190.170">
    <property type="entry name" value="Bacterial extracellular solute-binding protein, family 7"/>
    <property type="match status" value="1"/>
</dbReference>
<gene>
    <name evidence="6" type="ORF">EOD42_13080</name>
</gene>
<keyword evidence="4 5" id="KW-0732">Signal</keyword>
<keyword evidence="7" id="KW-1185">Reference proteome</keyword>
<dbReference type="Pfam" id="PF03480">
    <property type="entry name" value="DctP"/>
    <property type="match status" value="1"/>
</dbReference>
<dbReference type="AlphaFoldDB" id="A0A437MEL3"/>
<feature type="chain" id="PRO_5019417778" evidence="5">
    <location>
        <begin position="23"/>
        <end position="333"/>
    </location>
</feature>
<proteinExistence type="inferred from homology"/>
<evidence type="ECO:0000256" key="5">
    <source>
        <dbReference type="SAM" id="SignalP"/>
    </source>
</evidence>
<comment type="caution">
    <text evidence="6">The sequence shown here is derived from an EMBL/GenBank/DDBJ whole genome shotgun (WGS) entry which is preliminary data.</text>
</comment>
<dbReference type="PANTHER" id="PTHR33376">
    <property type="match status" value="1"/>
</dbReference>
<dbReference type="PIRSF" id="PIRSF006470">
    <property type="entry name" value="DctB"/>
    <property type="match status" value="1"/>
</dbReference>
<dbReference type="GO" id="GO:0030288">
    <property type="term" value="C:outer membrane-bounded periplasmic space"/>
    <property type="evidence" value="ECO:0007669"/>
    <property type="project" value="InterPro"/>
</dbReference>
<dbReference type="InterPro" id="IPR038404">
    <property type="entry name" value="TRAP_DctP_sf"/>
</dbReference>
<reference evidence="6 7" key="1">
    <citation type="submission" date="2019-01" db="EMBL/GenBank/DDBJ databases">
        <authorList>
            <person name="Chen W.-M."/>
        </authorList>
    </citation>
    <scope>NUCLEOTIDE SEQUENCE [LARGE SCALE GENOMIC DNA]</scope>
    <source>
        <strain evidence="6 7">CCP-6</strain>
    </source>
</reference>
<dbReference type="CDD" id="cd13603">
    <property type="entry name" value="PBP2_TRAP_Siap_TeaA_like"/>
    <property type="match status" value="1"/>
</dbReference>
<sequence length="333" mass="35720">MLFPRRSLLAASALAMPTLAQSGDALAQARPTIKIGWTTSDGAQDPYAMAAHYFKEELAKRVGERIDVQLFANRALGDERPLLDGMRLGTVDMGVITNAVIAQVEPAYQINDMPFLFSDAAAAQRVLDGQVGQSLAQRLATKGVVNLGYCEGGFRQMINNTRPIVNPADLRGVKFRVLQSPIYVGMYTALGGTAVPMAWGETFTAVQQGAIDGLEIPLAVIDANKYYEVTKYLSMTNHIYSMIALLMSKRSHDRLAPDLRAAVQEAGTAATARQRTAAATNARALVGSLAQHGMTVNEVADPAAFRRAVMPMYESFRGAIGADIVRDALAAAG</sequence>
<evidence type="ECO:0000313" key="7">
    <source>
        <dbReference type="Proteomes" id="UP000282957"/>
    </source>
</evidence>
<dbReference type="NCBIfam" id="TIGR00787">
    <property type="entry name" value="dctP"/>
    <property type="match status" value="1"/>
</dbReference>
<comment type="similarity">
    <text evidence="2">Belongs to the bacterial solute-binding protein 7 family.</text>
</comment>